<proteinExistence type="predicted"/>
<keyword evidence="2" id="KW-1185">Reference proteome</keyword>
<evidence type="ECO:0000313" key="1">
    <source>
        <dbReference type="EMBL" id="MBB3151144.1"/>
    </source>
</evidence>
<organism evidence="1 2">
    <name type="scientific">Paenibacillus endophyticus</name>
    <dbReference type="NCBI Taxonomy" id="1294268"/>
    <lineage>
        <taxon>Bacteria</taxon>
        <taxon>Bacillati</taxon>
        <taxon>Bacillota</taxon>
        <taxon>Bacilli</taxon>
        <taxon>Bacillales</taxon>
        <taxon>Paenibacillaceae</taxon>
        <taxon>Paenibacillus</taxon>
    </lineage>
</organism>
<name>A0A7W5C6R3_9BACL</name>
<comment type="caution">
    <text evidence="1">The sequence shown here is derived from an EMBL/GenBank/DDBJ whole genome shotgun (WGS) entry which is preliminary data.</text>
</comment>
<accession>A0A7W5C6R3</accession>
<gene>
    <name evidence="1" type="ORF">FHS16_001187</name>
</gene>
<sequence>MSEKKDQVTTVEDKLQHVTTVLLKKWAGFSGFYGFKAMSLDELFALLNTNGWKVIIDDTAAPNRTVELYQGETRVRKEKFAVDEAGRVHKV</sequence>
<protein>
    <submittedName>
        <fullName evidence="1">Uncharacterized protein</fullName>
    </submittedName>
</protein>
<dbReference type="EMBL" id="JACHXW010000003">
    <property type="protein sequence ID" value="MBB3151144.1"/>
    <property type="molecule type" value="Genomic_DNA"/>
</dbReference>
<dbReference type="AlphaFoldDB" id="A0A7W5C6R3"/>
<reference evidence="1 2" key="1">
    <citation type="submission" date="2020-08" db="EMBL/GenBank/DDBJ databases">
        <title>Genomic Encyclopedia of Type Strains, Phase III (KMG-III): the genomes of soil and plant-associated and newly described type strains.</title>
        <authorList>
            <person name="Whitman W."/>
        </authorList>
    </citation>
    <scope>NUCLEOTIDE SEQUENCE [LARGE SCALE GENOMIC DNA]</scope>
    <source>
        <strain evidence="1 2">CECT 8234</strain>
    </source>
</reference>
<dbReference type="RefSeq" id="WP_183559859.1">
    <property type="nucleotide sequence ID" value="NZ_CBCSLB010000002.1"/>
</dbReference>
<dbReference type="Proteomes" id="UP000518605">
    <property type="component" value="Unassembled WGS sequence"/>
</dbReference>
<evidence type="ECO:0000313" key="2">
    <source>
        <dbReference type="Proteomes" id="UP000518605"/>
    </source>
</evidence>